<dbReference type="Proteomes" id="UP000267029">
    <property type="component" value="Unassembled WGS sequence"/>
</dbReference>
<feature type="region of interest" description="Disordered" evidence="3">
    <location>
        <begin position="259"/>
        <end position="285"/>
    </location>
</feature>
<dbReference type="PANTHER" id="PTHR12287:SF23">
    <property type="entry name" value="AROUSER, ISOFORM A-RELATED"/>
    <property type="match status" value="1"/>
</dbReference>
<dbReference type="AlphaFoldDB" id="A0A158QST6"/>
<dbReference type="InterPro" id="IPR036028">
    <property type="entry name" value="SH3-like_dom_sf"/>
</dbReference>
<dbReference type="PROSITE" id="PS50002">
    <property type="entry name" value="SH3"/>
    <property type="match status" value="1"/>
</dbReference>
<dbReference type="GO" id="GO:0003779">
    <property type="term" value="F:actin binding"/>
    <property type="evidence" value="ECO:0007669"/>
    <property type="project" value="TreeGrafter"/>
</dbReference>
<feature type="domain" description="SH3" evidence="4">
    <location>
        <begin position="494"/>
        <end position="553"/>
    </location>
</feature>
<dbReference type="STRING" id="53468.A0A158QST6"/>
<protein>
    <submittedName>
        <fullName evidence="7">SH3 domain-containing protein</fullName>
    </submittedName>
</protein>
<reference evidence="7" key="2">
    <citation type="submission" date="2019-11" db="UniProtKB">
        <authorList>
            <consortium name="WormBaseParasite"/>
        </authorList>
    </citation>
    <scope>IDENTIFICATION</scope>
</reference>
<evidence type="ECO:0000259" key="4">
    <source>
        <dbReference type="PROSITE" id="PS50002"/>
    </source>
</evidence>
<feature type="compositionally biased region" description="Polar residues" evidence="3">
    <location>
        <begin position="259"/>
        <end position="270"/>
    </location>
</feature>
<keyword evidence="6" id="KW-1185">Reference proteome</keyword>
<sequence>MSIHGGTRGLPRSFAASRESKDCRNPPLGCSPSGKILWQHEAEHLSTLVTSANRPPPDPESSLRRLRQLADSKQLTITPVKLMLREHNSRRELLVSNIASGEICECIPLEDIITPIYKESNDPTDSYNNLLMFNVNACLNSRNGPSQHEMHVFQCVSAPAHEIVDALVGFEDTASEGSHEHQDLYAEAEDEDYESRKPPTSRHAEILENGLDVGLTPQQLKEKALIDAEILLLNMCFDDIESYVGQIYKLQRARWQNSTTACPSDDNVSVSGGDAKTKDKKAKKKRRFIFKKRSTSTSARDPKDDMPRVTSNTSLASEVEIPISDDELIDLFEKTKFSIILLSRLQGYVTEPNPPLLTHKLFSMMKQPIDFIRDPISGKPDMAKKVISPLFPEAAIRLIQNSLIEPELGLWRELGDGWCLPKEQWKVDVPTYIPQFKCGFKPQPDQYHQSLFDVRQAKGSVVEGNMRSRTSATRLASSSDVKSHMEFLQYLRKKSAKVAQVKRDFVAESDQEISLKLGEYVEVLDDSLKWNRVRNRRGNEGYAPYTILEYNFV</sequence>
<dbReference type="InterPro" id="IPR011993">
    <property type="entry name" value="PH-like_dom_sf"/>
</dbReference>
<dbReference type="InterPro" id="IPR039801">
    <property type="entry name" value="EPS8-like"/>
</dbReference>
<keyword evidence="1 2" id="KW-0728">SH3 domain</keyword>
<dbReference type="InterPro" id="IPR001452">
    <property type="entry name" value="SH3_domain"/>
</dbReference>
<evidence type="ECO:0000256" key="3">
    <source>
        <dbReference type="SAM" id="MobiDB-lite"/>
    </source>
</evidence>
<dbReference type="SMART" id="SM00326">
    <property type="entry name" value="SH3"/>
    <property type="match status" value="1"/>
</dbReference>
<dbReference type="PANTHER" id="PTHR12287">
    <property type="entry name" value="EPIDERMAL GROWTH FACTOR RECEPTOR KINASE SUBSTRATE EPS8-RELATED PROTEIN"/>
    <property type="match status" value="1"/>
</dbReference>
<feature type="region of interest" description="Disordered" evidence="3">
    <location>
        <begin position="178"/>
        <end position="198"/>
    </location>
</feature>
<proteinExistence type="predicted"/>
<dbReference type="SUPFAM" id="SSF50729">
    <property type="entry name" value="PH domain-like"/>
    <property type="match status" value="1"/>
</dbReference>
<evidence type="ECO:0000313" key="5">
    <source>
        <dbReference type="EMBL" id="VDD75359.1"/>
    </source>
</evidence>
<dbReference type="InterPro" id="IPR055093">
    <property type="entry name" value="EPS8_2nd"/>
</dbReference>
<dbReference type="GO" id="GO:0007266">
    <property type="term" value="P:Rho protein signal transduction"/>
    <property type="evidence" value="ECO:0007669"/>
    <property type="project" value="TreeGrafter"/>
</dbReference>
<gene>
    <name evidence="5" type="ORF">MCOS_LOCUS1362</name>
</gene>
<organism evidence="5 6">
    <name type="scientific">Mesocestoides corti</name>
    <name type="common">Flatworm</name>
    <dbReference type="NCBI Taxonomy" id="53468"/>
    <lineage>
        <taxon>Eukaryota</taxon>
        <taxon>Metazoa</taxon>
        <taxon>Spiralia</taxon>
        <taxon>Lophotrochozoa</taxon>
        <taxon>Platyhelminthes</taxon>
        <taxon>Cestoda</taxon>
        <taxon>Eucestoda</taxon>
        <taxon>Cyclophyllidea</taxon>
        <taxon>Mesocestoididae</taxon>
        <taxon>Mesocestoides</taxon>
    </lineage>
</organism>
<name>A0A158QST6_MESCO</name>
<dbReference type="Gene3D" id="2.30.29.30">
    <property type="entry name" value="Pleckstrin-homology domain (PH domain)/Phosphotyrosine-binding domain (PTB)"/>
    <property type="match status" value="1"/>
</dbReference>
<feature type="region of interest" description="Disordered" evidence="3">
    <location>
        <begin position="1"/>
        <end position="26"/>
    </location>
</feature>
<evidence type="ECO:0000256" key="1">
    <source>
        <dbReference type="ARBA" id="ARBA00022443"/>
    </source>
</evidence>
<reference evidence="5 6" key="1">
    <citation type="submission" date="2018-10" db="EMBL/GenBank/DDBJ databases">
        <authorList>
            <consortium name="Pathogen Informatics"/>
        </authorList>
    </citation>
    <scope>NUCLEOTIDE SEQUENCE [LARGE SCALE GENOMIC DNA]</scope>
</reference>
<dbReference type="EMBL" id="UXSR01000166">
    <property type="protein sequence ID" value="VDD75359.1"/>
    <property type="molecule type" value="Genomic_DNA"/>
</dbReference>
<dbReference type="Pfam" id="PF00018">
    <property type="entry name" value="SH3_1"/>
    <property type="match status" value="1"/>
</dbReference>
<evidence type="ECO:0000313" key="6">
    <source>
        <dbReference type="Proteomes" id="UP000267029"/>
    </source>
</evidence>
<dbReference type="Gene3D" id="2.30.30.40">
    <property type="entry name" value="SH3 Domains"/>
    <property type="match status" value="1"/>
</dbReference>
<dbReference type="GO" id="GO:0035023">
    <property type="term" value="P:regulation of Rho protein signal transduction"/>
    <property type="evidence" value="ECO:0007669"/>
    <property type="project" value="TreeGrafter"/>
</dbReference>
<dbReference type="WBParaSite" id="MCU_005962-RA">
    <property type="protein sequence ID" value="MCU_005962-RA"/>
    <property type="gene ID" value="MCU_005962"/>
</dbReference>
<dbReference type="GO" id="GO:0005886">
    <property type="term" value="C:plasma membrane"/>
    <property type="evidence" value="ECO:0007669"/>
    <property type="project" value="TreeGrafter"/>
</dbReference>
<dbReference type="Pfam" id="PF22975">
    <property type="entry name" value="EPS8_2nd"/>
    <property type="match status" value="1"/>
</dbReference>
<dbReference type="SUPFAM" id="SSF50044">
    <property type="entry name" value="SH3-domain"/>
    <property type="match status" value="1"/>
</dbReference>
<accession>A0A158QST6</accession>
<evidence type="ECO:0000256" key="2">
    <source>
        <dbReference type="PROSITE-ProRule" id="PRU00192"/>
    </source>
</evidence>
<dbReference type="OrthoDB" id="4680325at2759"/>
<evidence type="ECO:0000313" key="7">
    <source>
        <dbReference type="WBParaSite" id="MCU_005962-RA"/>
    </source>
</evidence>